<organism evidence="2 3">
    <name type="scientific">Polyplax serrata</name>
    <name type="common">Common mouse louse</name>
    <dbReference type="NCBI Taxonomy" id="468196"/>
    <lineage>
        <taxon>Eukaryota</taxon>
        <taxon>Metazoa</taxon>
        <taxon>Ecdysozoa</taxon>
        <taxon>Arthropoda</taxon>
        <taxon>Hexapoda</taxon>
        <taxon>Insecta</taxon>
        <taxon>Pterygota</taxon>
        <taxon>Neoptera</taxon>
        <taxon>Paraneoptera</taxon>
        <taxon>Psocodea</taxon>
        <taxon>Troctomorpha</taxon>
        <taxon>Phthiraptera</taxon>
        <taxon>Anoplura</taxon>
        <taxon>Polyplacidae</taxon>
        <taxon>Polyplax</taxon>
    </lineage>
</organism>
<evidence type="ECO:0000313" key="2">
    <source>
        <dbReference type="EMBL" id="KAK6624241.1"/>
    </source>
</evidence>
<dbReference type="Proteomes" id="UP001359485">
    <property type="component" value="Unassembled WGS sequence"/>
</dbReference>
<protein>
    <submittedName>
        <fullName evidence="2">Uncharacterized protein</fullName>
    </submittedName>
</protein>
<gene>
    <name evidence="2" type="ORF">RUM44_011100</name>
</gene>
<sequence>MNQPMTVKVGNSIPPQTVADGRDTTRQNTTDKTFCQMVRLIANEFLTEERDRKYYADHYTCCPPPLFILLVTLIERKLRVLSENRSGTVLIVTLSDCVTVGRIADVKVHNEIVCDRAVV</sequence>
<feature type="region of interest" description="Disordered" evidence="1">
    <location>
        <begin position="1"/>
        <end position="27"/>
    </location>
</feature>
<evidence type="ECO:0000256" key="1">
    <source>
        <dbReference type="SAM" id="MobiDB-lite"/>
    </source>
</evidence>
<accession>A0ABR1AP77</accession>
<name>A0ABR1AP77_POLSC</name>
<proteinExistence type="predicted"/>
<keyword evidence="3" id="KW-1185">Reference proteome</keyword>
<dbReference type="EMBL" id="JAWJWF010000046">
    <property type="protein sequence ID" value="KAK6624241.1"/>
    <property type="molecule type" value="Genomic_DNA"/>
</dbReference>
<reference evidence="2 3" key="1">
    <citation type="submission" date="2023-09" db="EMBL/GenBank/DDBJ databases">
        <title>Genomes of two closely related lineages of the louse Polyplax serrata with different host specificities.</title>
        <authorList>
            <person name="Martinu J."/>
            <person name="Tarabai H."/>
            <person name="Stefka J."/>
            <person name="Hypsa V."/>
        </authorList>
    </citation>
    <scope>NUCLEOTIDE SEQUENCE [LARGE SCALE GENOMIC DNA]</scope>
    <source>
        <strain evidence="2">98ZLc_SE</strain>
    </source>
</reference>
<evidence type="ECO:0000313" key="3">
    <source>
        <dbReference type="Proteomes" id="UP001359485"/>
    </source>
</evidence>
<comment type="caution">
    <text evidence="2">The sequence shown here is derived from an EMBL/GenBank/DDBJ whole genome shotgun (WGS) entry which is preliminary data.</text>
</comment>